<organism evidence="4 5">
    <name type="scientific">Acrodontium crateriforme</name>
    <dbReference type="NCBI Taxonomy" id="150365"/>
    <lineage>
        <taxon>Eukaryota</taxon>
        <taxon>Fungi</taxon>
        <taxon>Dikarya</taxon>
        <taxon>Ascomycota</taxon>
        <taxon>Pezizomycotina</taxon>
        <taxon>Dothideomycetes</taxon>
        <taxon>Dothideomycetidae</taxon>
        <taxon>Mycosphaerellales</taxon>
        <taxon>Teratosphaeriaceae</taxon>
        <taxon>Acrodontium</taxon>
    </lineage>
</organism>
<evidence type="ECO:0000313" key="5">
    <source>
        <dbReference type="Proteomes" id="UP001303373"/>
    </source>
</evidence>
<name>A0AAQ3R729_9PEZI</name>
<keyword evidence="5" id="KW-1185">Reference proteome</keyword>
<accession>A0AAQ3R729</accession>
<gene>
    <name evidence="4" type="ORF">R9X50_00057600</name>
</gene>
<reference evidence="4 5" key="1">
    <citation type="submission" date="2023-11" db="EMBL/GenBank/DDBJ databases">
        <title>An acidophilic fungus is an integral part of prey digestion in a carnivorous sundew plant.</title>
        <authorList>
            <person name="Tsai I.J."/>
        </authorList>
    </citation>
    <scope>NUCLEOTIDE SEQUENCE [LARGE SCALE GENOMIC DNA]</scope>
    <source>
        <strain evidence="4">169a</strain>
    </source>
</reference>
<dbReference type="PANTHER" id="PTHR24320">
    <property type="entry name" value="RETINOL DEHYDROGENASE"/>
    <property type="match status" value="1"/>
</dbReference>
<dbReference type="PANTHER" id="PTHR24320:SF282">
    <property type="entry name" value="WW DOMAIN-CONTAINING OXIDOREDUCTASE"/>
    <property type="match status" value="1"/>
</dbReference>
<dbReference type="SUPFAM" id="SSF51735">
    <property type="entry name" value="NAD(P)-binding Rossmann-fold domains"/>
    <property type="match status" value="1"/>
</dbReference>
<dbReference type="AlphaFoldDB" id="A0AAQ3R729"/>
<evidence type="ECO:0000256" key="1">
    <source>
        <dbReference type="ARBA" id="ARBA00006484"/>
    </source>
</evidence>
<dbReference type="PRINTS" id="PR00081">
    <property type="entry name" value="GDHRDH"/>
</dbReference>
<keyword evidence="3" id="KW-0560">Oxidoreductase</keyword>
<evidence type="ECO:0000256" key="3">
    <source>
        <dbReference type="ARBA" id="ARBA00023002"/>
    </source>
</evidence>
<dbReference type="Gene3D" id="3.40.50.720">
    <property type="entry name" value="NAD(P)-binding Rossmann-like Domain"/>
    <property type="match status" value="1"/>
</dbReference>
<dbReference type="InterPro" id="IPR036291">
    <property type="entry name" value="NAD(P)-bd_dom_sf"/>
</dbReference>
<sequence length="321" mass="34904">MFESFFGKSFNPEKDIPSLSGKVILVTGGAKTGNTGLGKETVLQLAKHDPKEIVLAARTQSKAEAAIAEITTIVPGANISFLELDLASLASVKKAADEFTSRSDRLDILINNAGVMMLPWSRTQDDYEIQFGTNHMGHALLTKLLLPTLLQTAQHAGADVRIVTLSSEGHKLFSGPEMIYEQSALEKFHTTSRYGHSKLANIYHARELARRYPSLTAISLHPGVIVTDLYSTYSANNLVIKAFTVGGKLATAAGLLYDVPAGTKNQLWAATAPRDEVRAKGYYLLPVGKGVADSWSKMGGNAKKAEELWDWTEAELKKHGY</sequence>
<dbReference type="Proteomes" id="UP001303373">
    <property type="component" value="Chromosome 1"/>
</dbReference>
<dbReference type="EMBL" id="CP138580">
    <property type="protein sequence ID" value="WPG97795.1"/>
    <property type="molecule type" value="Genomic_DNA"/>
</dbReference>
<comment type="similarity">
    <text evidence="1">Belongs to the short-chain dehydrogenases/reductases (SDR) family.</text>
</comment>
<keyword evidence="2" id="KW-0521">NADP</keyword>
<protein>
    <submittedName>
        <fullName evidence="4">NAD(P)-binding protein</fullName>
    </submittedName>
</protein>
<evidence type="ECO:0000313" key="4">
    <source>
        <dbReference type="EMBL" id="WPG97795.1"/>
    </source>
</evidence>
<proteinExistence type="inferred from homology"/>
<evidence type="ECO:0000256" key="2">
    <source>
        <dbReference type="ARBA" id="ARBA00022857"/>
    </source>
</evidence>
<dbReference type="InterPro" id="IPR002347">
    <property type="entry name" value="SDR_fam"/>
</dbReference>
<dbReference type="Pfam" id="PF00106">
    <property type="entry name" value="adh_short"/>
    <property type="match status" value="1"/>
</dbReference>
<dbReference type="GO" id="GO:0016491">
    <property type="term" value="F:oxidoreductase activity"/>
    <property type="evidence" value="ECO:0007669"/>
    <property type="project" value="UniProtKB-KW"/>
</dbReference>